<evidence type="ECO:0000313" key="4">
    <source>
        <dbReference type="Proteomes" id="UP001303473"/>
    </source>
</evidence>
<keyword evidence="2" id="KW-0472">Membrane</keyword>
<protein>
    <submittedName>
        <fullName evidence="3">Uncharacterized protein</fullName>
    </submittedName>
</protein>
<dbReference type="Proteomes" id="UP001303473">
    <property type="component" value="Unassembled WGS sequence"/>
</dbReference>
<dbReference type="PANTHER" id="PTHR28019:SF7">
    <property type="entry name" value="SUR7 PROTEIN"/>
    <property type="match status" value="1"/>
</dbReference>
<proteinExistence type="predicted"/>
<sequence length="297" mass="30440">MSTLGQNVIPTPTIGPSGGGSPNCGGGFLDTICSAGESAAGAVVSAAASVESLAAGAITKQLGIKQYYSLHLTDVCQGDFQPDPTDKNAKPDIASCTKPFDTGDTDILGILNQELDIGPLKIDLSKLGFTQDLENAFQLIPRVLAVTGYFFLLASLLTGLLMVCTAAVAFLGDGSMERVLVLTLLAVSSLSWLMTFMGAIVLTIGEEKVRKEVNDKGNGIGIFASSGSAFFFLVWMAAILTTSVLVTSVIRFRSKGSGSGGGVGGMGAAPDPMSNMEAQKQQPYGMGGGGHDVSAAA</sequence>
<feature type="transmembrane region" description="Helical" evidence="2">
    <location>
        <begin position="222"/>
        <end position="246"/>
    </location>
</feature>
<dbReference type="InterPro" id="IPR052413">
    <property type="entry name" value="SUR7_domain"/>
</dbReference>
<dbReference type="Pfam" id="PF06687">
    <property type="entry name" value="SUR7"/>
    <property type="match status" value="1"/>
</dbReference>
<dbReference type="GO" id="GO:0051285">
    <property type="term" value="C:cell cortex of cell tip"/>
    <property type="evidence" value="ECO:0007669"/>
    <property type="project" value="TreeGrafter"/>
</dbReference>
<keyword evidence="2" id="KW-0812">Transmembrane</keyword>
<keyword evidence="2" id="KW-1133">Transmembrane helix</keyword>
<evidence type="ECO:0000256" key="2">
    <source>
        <dbReference type="SAM" id="Phobius"/>
    </source>
</evidence>
<evidence type="ECO:0000313" key="3">
    <source>
        <dbReference type="EMBL" id="KAK3939784.1"/>
    </source>
</evidence>
<dbReference type="AlphaFoldDB" id="A0AAN6S439"/>
<feature type="compositionally biased region" description="Gly residues" evidence="1">
    <location>
        <begin position="257"/>
        <end position="267"/>
    </location>
</feature>
<dbReference type="EMBL" id="MU853805">
    <property type="protein sequence ID" value="KAK3939784.1"/>
    <property type="molecule type" value="Genomic_DNA"/>
</dbReference>
<feature type="region of interest" description="Disordered" evidence="1">
    <location>
        <begin position="256"/>
        <end position="297"/>
    </location>
</feature>
<reference evidence="4" key="1">
    <citation type="journal article" date="2023" name="Mol. Phylogenet. Evol.">
        <title>Genome-scale phylogeny and comparative genomics of the fungal order Sordariales.</title>
        <authorList>
            <person name="Hensen N."/>
            <person name="Bonometti L."/>
            <person name="Westerberg I."/>
            <person name="Brannstrom I.O."/>
            <person name="Guillou S."/>
            <person name="Cros-Aarteil S."/>
            <person name="Calhoun S."/>
            <person name="Haridas S."/>
            <person name="Kuo A."/>
            <person name="Mondo S."/>
            <person name="Pangilinan J."/>
            <person name="Riley R."/>
            <person name="LaButti K."/>
            <person name="Andreopoulos B."/>
            <person name="Lipzen A."/>
            <person name="Chen C."/>
            <person name="Yan M."/>
            <person name="Daum C."/>
            <person name="Ng V."/>
            <person name="Clum A."/>
            <person name="Steindorff A."/>
            <person name="Ohm R.A."/>
            <person name="Martin F."/>
            <person name="Silar P."/>
            <person name="Natvig D.O."/>
            <person name="Lalanne C."/>
            <person name="Gautier V."/>
            <person name="Ament-Velasquez S.L."/>
            <person name="Kruys A."/>
            <person name="Hutchinson M.I."/>
            <person name="Powell A.J."/>
            <person name="Barry K."/>
            <person name="Miller A.N."/>
            <person name="Grigoriev I.V."/>
            <person name="Debuchy R."/>
            <person name="Gladieux P."/>
            <person name="Hiltunen Thoren M."/>
            <person name="Johannesson H."/>
        </authorList>
    </citation>
    <scope>NUCLEOTIDE SEQUENCE [LARGE SCALE GENOMIC DNA]</scope>
    <source>
        <strain evidence="4">CBS 340.73</strain>
    </source>
</reference>
<dbReference type="GO" id="GO:0005886">
    <property type="term" value="C:plasma membrane"/>
    <property type="evidence" value="ECO:0007669"/>
    <property type="project" value="InterPro"/>
</dbReference>
<name>A0AAN6S439_9PEZI</name>
<evidence type="ECO:0000256" key="1">
    <source>
        <dbReference type="SAM" id="MobiDB-lite"/>
    </source>
</evidence>
<gene>
    <name evidence="3" type="ORF">QBC46DRAFT_386962</name>
</gene>
<feature type="transmembrane region" description="Helical" evidence="2">
    <location>
        <begin position="149"/>
        <end position="172"/>
    </location>
</feature>
<comment type="caution">
    <text evidence="3">The sequence shown here is derived from an EMBL/GenBank/DDBJ whole genome shotgun (WGS) entry which is preliminary data.</text>
</comment>
<organism evidence="3 4">
    <name type="scientific">Diplogelasinospora grovesii</name>
    <dbReference type="NCBI Taxonomy" id="303347"/>
    <lineage>
        <taxon>Eukaryota</taxon>
        <taxon>Fungi</taxon>
        <taxon>Dikarya</taxon>
        <taxon>Ascomycota</taxon>
        <taxon>Pezizomycotina</taxon>
        <taxon>Sordariomycetes</taxon>
        <taxon>Sordariomycetidae</taxon>
        <taxon>Sordariales</taxon>
        <taxon>Diplogelasinosporaceae</taxon>
        <taxon>Diplogelasinospora</taxon>
    </lineage>
</organism>
<feature type="transmembrane region" description="Helical" evidence="2">
    <location>
        <begin position="179"/>
        <end position="202"/>
    </location>
</feature>
<dbReference type="GO" id="GO:0031505">
    <property type="term" value="P:fungal-type cell wall organization"/>
    <property type="evidence" value="ECO:0007669"/>
    <property type="project" value="TreeGrafter"/>
</dbReference>
<dbReference type="InterPro" id="IPR009571">
    <property type="entry name" value="SUR7/Rim9-like_fungi"/>
</dbReference>
<keyword evidence="4" id="KW-1185">Reference proteome</keyword>
<accession>A0AAN6S439</accession>
<dbReference type="PANTHER" id="PTHR28019">
    <property type="entry name" value="CELL MEMBRANE PROTEIN YLR413W-RELATED"/>
    <property type="match status" value="1"/>
</dbReference>